<proteinExistence type="predicted"/>
<dbReference type="InterPro" id="IPR013154">
    <property type="entry name" value="ADH-like_N"/>
</dbReference>
<dbReference type="Pfam" id="PF08240">
    <property type="entry name" value="ADH_N"/>
    <property type="match status" value="1"/>
</dbReference>
<reference evidence="2 3" key="1">
    <citation type="submission" date="2024-10" db="EMBL/GenBank/DDBJ databases">
        <title>The Natural Products Discovery Center: Release of the First 8490 Sequenced Strains for Exploring Actinobacteria Biosynthetic Diversity.</title>
        <authorList>
            <person name="Kalkreuter E."/>
            <person name="Kautsar S.A."/>
            <person name="Yang D."/>
            <person name="Bader C.D."/>
            <person name="Teijaro C.N."/>
            <person name="Fluegel L."/>
            <person name="Davis C.M."/>
            <person name="Simpson J.R."/>
            <person name="Lauterbach L."/>
            <person name="Steele A.D."/>
            <person name="Gui C."/>
            <person name="Meng S."/>
            <person name="Li G."/>
            <person name="Viehrig K."/>
            <person name="Ye F."/>
            <person name="Su P."/>
            <person name="Kiefer A.F."/>
            <person name="Nichols A."/>
            <person name="Cepeda A.J."/>
            <person name="Yan W."/>
            <person name="Fan B."/>
            <person name="Jiang Y."/>
            <person name="Adhikari A."/>
            <person name="Zheng C.-J."/>
            <person name="Schuster L."/>
            <person name="Cowan T.M."/>
            <person name="Smanski M.J."/>
            <person name="Chevrette M.G."/>
            <person name="De Carvalho L.P.S."/>
            <person name="Shen B."/>
        </authorList>
    </citation>
    <scope>NUCLEOTIDE SEQUENCE [LARGE SCALE GENOMIC DNA]</scope>
    <source>
        <strain evidence="2 3">NPDC017990</strain>
    </source>
</reference>
<feature type="domain" description="Enoyl reductase (ER)" evidence="1">
    <location>
        <begin position="16"/>
        <end position="311"/>
    </location>
</feature>
<dbReference type="InterPro" id="IPR020843">
    <property type="entry name" value="ER"/>
</dbReference>
<dbReference type="Pfam" id="PF13602">
    <property type="entry name" value="ADH_zinc_N_2"/>
    <property type="match status" value="1"/>
</dbReference>
<dbReference type="SUPFAM" id="SSF51735">
    <property type="entry name" value="NAD(P)-binding Rossmann-fold domains"/>
    <property type="match status" value="1"/>
</dbReference>
<dbReference type="RefSeq" id="WP_397718259.1">
    <property type="nucleotide sequence ID" value="NZ_JBIRGN010000011.1"/>
</dbReference>
<dbReference type="InterPro" id="IPR036291">
    <property type="entry name" value="NAD(P)-bd_dom_sf"/>
</dbReference>
<dbReference type="Gene3D" id="3.40.50.720">
    <property type="entry name" value="NAD(P)-binding Rossmann-like Domain"/>
    <property type="match status" value="1"/>
</dbReference>
<keyword evidence="3" id="KW-1185">Reference proteome</keyword>
<evidence type="ECO:0000259" key="1">
    <source>
        <dbReference type="SMART" id="SM00829"/>
    </source>
</evidence>
<evidence type="ECO:0000313" key="2">
    <source>
        <dbReference type="EMBL" id="MFH8551366.1"/>
    </source>
</evidence>
<sequence length="314" mass="32224">MAGQDTMQAAVIDGFGPPGVLHTAAHPVPVPGEGEVLVRVHAAGVNAIDWATRAGRGVGVPAFPAVLGWDISGTVAAVGPGTSRLRVGDAVFGMPRFPGLAGGYAQFAVADENELALKPAGVDDVVAASAPMVVLTAWQTLYEHGGLESGQRVLVQGASGGVGHIAVQLAVAAGAEVIGTASVANHGFVRSLGAHDVVEHDAVGRSAKDVDIAVDPRGGADFRQLLDVLRPGGIVVTLKGEADGHRAAARERGVRAGFTYVHPDRAVLEQAAPMLADGRLQPYLQEVLSLEAAARAHEIGEQGHVRGRLVLDLR</sequence>
<dbReference type="PANTHER" id="PTHR11695:SF294">
    <property type="entry name" value="RETICULON-4-INTERACTING PROTEIN 1, MITOCHONDRIAL"/>
    <property type="match status" value="1"/>
</dbReference>
<dbReference type="Proteomes" id="UP001610818">
    <property type="component" value="Unassembled WGS sequence"/>
</dbReference>
<gene>
    <name evidence="2" type="ORF">ACH4F9_40920</name>
</gene>
<organism evidence="2 3">
    <name type="scientific">Streptomyces longisporoflavus</name>
    <dbReference type="NCBI Taxonomy" id="28044"/>
    <lineage>
        <taxon>Bacteria</taxon>
        <taxon>Bacillati</taxon>
        <taxon>Actinomycetota</taxon>
        <taxon>Actinomycetes</taxon>
        <taxon>Kitasatosporales</taxon>
        <taxon>Streptomycetaceae</taxon>
        <taxon>Streptomyces</taxon>
    </lineage>
</organism>
<evidence type="ECO:0000313" key="3">
    <source>
        <dbReference type="Proteomes" id="UP001610818"/>
    </source>
</evidence>
<dbReference type="Gene3D" id="3.90.180.10">
    <property type="entry name" value="Medium-chain alcohol dehydrogenases, catalytic domain"/>
    <property type="match status" value="1"/>
</dbReference>
<dbReference type="EMBL" id="JBIRGQ010000011">
    <property type="protein sequence ID" value="MFH8551366.1"/>
    <property type="molecule type" value="Genomic_DNA"/>
</dbReference>
<comment type="caution">
    <text evidence="2">The sequence shown here is derived from an EMBL/GenBank/DDBJ whole genome shotgun (WGS) entry which is preliminary data.</text>
</comment>
<dbReference type="InterPro" id="IPR011032">
    <property type="entry name" value="GroES-like_sf"/>
</dbReference>
<dbReference type="EC" id="1.-.-.-" evidence="2"/>
<accession>A0ABW7R261</accession>
<dbReference type="SMART" id="SM00829">
    <property type="entry name" value="PKS_ER"/>
    <property type="match status" value="1"/>
</dbReference>
<protein>
    <submittedName>
        <fullName evidence="2">NADP-dependent oxidoreductase</fullName>
        <ecNumber evidence="2">1.-.-.-</ecNumber>
    </submittedName>
</protein>
<dbReference type="InterPro" id="IPR050700">
    <property type="entry name" value="YIM1/Zinc_Alcohol_DH_Fams"/>
</dbReference>
<name>A0ABW7R261_9ACTN</name>
<keyword evidence="2" id="KW-0560">Oxidoreductase</keyword>
<dbReference type="GO" id="GO:0016491">
    <property type="term" value="F:oxidoreductase activity"/>
    <property type="evidence" value="ECO:0007669"/>
    <property type="project" value="UniProtKB-KW"/>
</dbReference>
<dbReference type="CDD" id="cd05289">
    <property type="entry name" value="MDR_like_2"/>
    <property type="match status" value="1"/>
</dbReference>
<dbReference type="SUPFAM" id="SSF50129">
    <property type="entry name" value="GroES-like"/>
    <property type="match status" value="1"/>
</dbReference>
<dbReference type="PANTHER" id="PTHR11695">
    <property type="entry name" value="ALCOHOL DEHYDROGENASE RELATED"/>
    <property type="match status" value="1"/>
</dbReference>